<dbReference type="InterPro" id="IPR004839">
    <property type="entry name" value="Aminotransferase_I/II_large"/>
</dbReference>
<keyword evidence="7" id="KW-0032">Aminotransferase</keyword>
<dbReference type="EMBL" id="LT629802">
    <property type="protein sequence ID" value="SDV05581.1"/>
    <property type="molecule type" value="Genomic_DNA"/>
</dbReference>
<evidence type="ECO:0000256" key="1">
    <source>
        <dbReference type="ARBA" id="ARBA00005384"/>
    </source>
</evidence>
<dbReference type="GO" id="GO:0003700">
    <property type="term" value="F:DNA-binding transcription factor activity"/>
    <property type="evidence" value="ECO:0007669"/>
    <property type="project" value="InterPro"/>
</dbReference>
<keyword evidence="7" id="KW-0808">Transferase</keyword>
<dbReference type="Pfam" id="PF00155">
    <property type="entry name" value="Aminotran_1_2"/>
    <property type="match status" value="1"/>
</dbReference>
<sequence length="514" mass="56460">MDISAVSNKDVGFGVPSFSCLANYMTHNLELDTLKIRLADPKIAALDLRVRVQRVLRQLILEGILAPGSRLPATRTLARSLGISRDTVEIAYVQLQLDGYLCRREGSGSFVSEKIGPGLRGVRQHKPVPVNLAATLSTRGADILASGGVSDQQVVKAFATGLPETRTFPVGIWERLHRHTLKDYPPGLLLHGDPQGAEPLRQAIAHYLNLERGARVTPDQVLVLSSTRQALYLCAQVLVDAGQPILMEDPGYFGARKAFEMAQLKVVPVPVDDQGVCIDHLRADRSGANTVYVTPSHQYPTGATLALERRLELTAWAAERQGWIIEDDYDSQFHYEGLPTACVQGLDRYQRTLYLGTFSKSLYPGLRMGFMVLPPELVKPMTYARSILDGHTPQLAQLTLARFMSDGHFGSHIRAMRNIYGERRDAMAQAVRRHLSAIVTASLPPGGLQLPCLLKEGWTELETLRRAARVGIQLPGLSRLYAKPPATGGWLLGFSALTPTEIEAATRTLAKALR</sequence>
<gene>
    <name evidence="7" type="ORF">SAMN05216202_3903</name>
</gene>
<evidence type="ECO:0000313" key="8">
    <source>
        <dbReference type="Proteomes" id="UP000198600"/>
    </source>
</evidence>
<feature type="domain" description="HTH gntR-type" evidence="6">
    <location>
        <begin position="46"/>
        <end position="114"/>
    </location>
</feature>
<dbReference type="InterPro" id="IPR015421">
    <property type="entry name" value="PyrdxlP-dep_Trfase_major"/>
</dbReference>
<proteinExistence type="inferred from homology"/>
<dbReference type="InterPro" id="IPR036388">
    <property type="entry name" value="WH-like_DNA-bd_sf"/>
</dbReference>
<dbReference type="PROSITE" id="PS50949">
    <property type="entry name" value="HTH_GNTR"/>
    <property type="match status" value="1"/>
</dbReference>
<dbReference type="InterPro" id="IPR000524">
    <property type="entry name" value="Tscrpt_reg_HTH_GntR"/>
</dbReference>
<dbReference type="InterPro" id="IPR015424">
    <property type="entry name" value="PyrdxlP-dep_Trfase"/>
</dbReference>
<dbReference type="SUPFAM" id="SSF53383">
    <property type="entry name" value="PLP-dependent transferases"/>
    <property type="match status" value="1"/>
</dbReference>
<dbReference type="Proteomes" id="UP000198600">
    <property type="component" value="Chromosome I"/>
</dbReference>
<dbReference type="GO" id="GO:0030170">
    <property type="term" value="F:pyridoxal phosphate binding"/>
    <property type="evidence" value="ECO:0007669"/>
    <property type="project" value="InterPro"/>
</dbReference>
<evidence type="ECO:0000259" key="6">
    <source>
        <dbReference type="PROSITE" id="PS50949"/>
    </source>
</evidence>
<dbReference type="PANTHER" id="PTHR46577:SF1">
    <property type="entry name" value="HTH-TYPE TRANSCRIPTIONAL REGULATORY PROTEIN GABR"/>
    <property type="match status" value="1"/>
</dbReference>
<dbReference type="InterPro" id="IPR051446">
    <property type="entry name" value="HTH_trans_reg/aminotransferase"/>
</dbReference>
<keyword evidence="5" id="KW-0804">Transcription</keyword>
<dbReference type="SMART" id="SM00345">
    <property type="entry name" value="HTH_GNTR"/>
    <property type="match status" value="1"/>
</dbReference>
<evidence type="ECO:0000256" key="4">
    <source>
        <dbReference type="ARBA" id="ARBA00023125"/>
    </source>
</evidence>
<protein>
    <submittedName>
        <fullName evidence="7">GntR family transcriptional regulator / MocR family aminotransferase</fullName>
    </submittedName>
</protein>
<dbReference type="InterPro" id="IPR036390">
    <property type="entry name" value="WH_DNA-bd_sf"/>
</dbReference>
<dbReference type="GO" id="GO:0003677">
    <property type="term" value="F:DNA binding"/>
    <property type="evidence" value="ECO:0007669"/>
    <property type="project" value="UniProtKB-KW"/>
</dbReference>
<name>A0A1H2NK62_9PSED</name>
<dbReference type="PANTHER" id="PTHR46577">
    <property type="entry name" value="HTH-TYPE TRANSCRIPTIONAL REGULATORY PROTEIN GABR"/>
    <property type="match status" value="1"/>
</dbReference>
<dbReference type="Gene3D" id="3.40.640.10">
    <property type="entry name" value="Type I PLP-dependent aspartate aminotransferase-like (Major domain)"/>
    <property type="match status" value="1"/>
</dbReference>
<dbReference type="GO" id="GO:0008483">
    <property type="term" value="F:transaminase activity"/>
    <property type="evidence" value="ECO:0007669"/>
    <property type="project" value="UniProtKB-KW"/>
</dbReference>
<keyword evidence="4" id="KW-0238">DNA-binding</keyword>
<comment type="similarity">
    <text evidence="1">In the C-terminal section; belongs to the class-I pyridoxal-phosphate-dependent aminotransferase family.</text>
</comment>
<dbReference type="Pfam" id="PF00392">
    <property type="entry name" value="GntR"/>
    <property type="match status" value="1"/>
</dbReference>
<evidence type="ECO:0000256" key="5">
    <source>
        <dbReference type="ARBA" id="ARBA00023163"/>
    </source>
</evidence>
<dbReference type="SUPFAM" id="SSF46785">
    <property type="entry name" value="Winged helix' DNA-binding domain"/>
    <property type="match status" value="1"/>
</dbReference>
<dbReference type="CDD" id="cd00609">
    <property type="entry name" value="AAT_like"/>
    <property type="match status" value="1"/>
</dbReference>
<reference evidence="8" key="1">
    <citation type="submission" date="2016-10" db="EMBL/GenBank/DDBJ databases">
        <authorList>
            <person name="Varghese N."/>
            <person name="Submissions S."/>
        </authorList>
    </citation>
    <scope>NUCLEOTIDE SEQUENCE [LARGE SCALE GENOMIC DNA]</scope>
    <source>
        <strain evidence="8">LMG 2223</strain>
    </source>
</reference>
<evidence type="ECO:0000256" key="3">
    <source>
        <dbReference type="ARBA" id="ARBA00023015"/>
    </source>
</evidence>
<keyword evidence="3" id="KW-0805">Transcription regulation</keyword>
<dbReference type="CDD" id="cd07377">
    <property type="entry name" value="WHTH_GntR"/>
    <property type="match status" value="1"/>
</dbReference>
<organism evidence="7 8">
    <name type="scientific">Pseudomonas mucidolens</name>
    <dbReference type="NCBI Taxonomy" id="46679"/>
    <lineage>
        <taxon>Bacteria</taxon>
        <taxon>Pseudomonadati</taxon>
        <taxon>Pseudomonadota</taxon>
        <taxon>Gammaproteobacteria</taxon>
        <taxon>Pseudomonadales</taxon>
        <taxon>Pseudomonadaceae</taxon>
        <taxon>Pseudomonas</taxon>
    </lineage>
</organism>
<dbReference type="STRING" id="46679.SAMN05216202_3903"/>
<keyword evidence="2" id="KW-0663">Pyridoxal phosphate</keyword>
<dbReference type="PRINTS" id="PR00035">
    <property type="entry name" value="HTHGNTR"/>
</dbReference>
<evidence type="ECO:0000313" key="7">
    <source>
        <dbReference type="EMBL" id="SDV05581.1"/>
    </source>
</evidence>
<accession>A0A1H2NK62</accession>
<dbReference type="AlphaFoldDB" id="A0A1H2NK62"/>
<dbReference type="Gene3D" id="1.10.10.10">
    <property type="entry name" value="Winged helix-like DNA-binding domain superfamily/Winged helix DNA-binding domain"/>
    <property type="match status" value="1"/>
</dbReference>
<evidence type="ECO:0000256" key="2">
    <source>
        <dbReference type="ARBA" id="ARBA00022898"/>
    </source>
</evidence>
<keyword evidence="8" id="KW-1185">Reference proteome</keyword>